<keyword evidence="3" id="KW-1185">Reference proteome</keyword>
<keyword evidence="1" id="KW-0472">Membrane</keyword>
<keyword evidence="1" id="KW-0812">Transmembrane</keyword>
<gene>
    <name evidence="2" type="ORF">BT96DRAFT_1032385</name>
</gene>
<evidence type="ECO:0000256" key="1">
    <source>
        <dbReference type="SAM" id="Phobius"/>
    </source>
</evidence>
<dbReference type="GO" id="GO:0050660">
    <property type="term" value="F:flavin adenine dinucleotide binding"/>
    <property type="evidence" value="ECO:0007669"/>
    <property type="project" value="InterPro"/>
</dbReference>
<keyword evidence="1" id="KW-1133">Transmembrane helix</keyword>
<reference evidence="2" key="1">
    <citation type="journal article" date="2019" name="Environ. Microbiol.">
        <title>Fungal ecological strategies reflected in gene transcription - a case study of two litter decomposers.</title>
        <authorList>
            <person name="Barbi F."/>
            <person name="Kohler A."/>
            <person name="Barry K."/>
            <person name="Baskaran P."/>
            <person name="Daum C."/>
            <person name="Fauchery L."/>
            <person name="Ihrmark K."/>
            <person name="Kuo A."/>
            <person name="LaButti K."/>
            <person name="Lipzen A."/>
            <person name="Morin E."/>
            <person name="Grigoriev I.V."/>
            <person name="Henrissat B."/>
            <person name="Lindahl B."/>
            <person name="Martin F."/>
        </authorList>
    </citation>
    <scope>NUCLEOTIDE SEQUENCE</scope>
    <source>
        <strain evidence="2">JB14</strain>
    </source>
</reference>
<evidence type="ECO:0000313" key="2">
    <source>
        <dbReference type="EMBL" id="KAE9398185.1"/>
    </source>
</evidence>
<dbReference type="Gene3D" id="1.10.1220.110">
    <property type="match status" value="1"/>
</dbReference>
<feature type="transmembrane region" description="Helical" evidence="1">
    <location>
        <begin position="83"/>
        <end position="105"/>
    </location>
</feature>
<evidence type="ECO:0000313" key="3">
    <source>
        <dbReference type="Proteomes" id="UP000799118"/>
    </source>
</evidence>
<dbReference type="PANTHER" id="PTHR11552:SF119">
    <property type="entry name" value="GLUCOSE-METHANOL-CHOLINE OXIDOREDUCTASE N-TERMINAL DOMAIN-CONTAINING PROTEIN"/>
    <property type="match status" value="1"/>
</dbReference>
<dbReference type="OrthoDB" id="2667851at2759"/>
<protein>
    <submittedName>
        <fullName evidence="2">Uncharacterized protein</fullName>
    </submittedName>
</protein>
<proteinExistence type="predicted"/>
<dbReference type="InterPro" id="IPR012132">
    <property type="entry name" value="GMC_OxRdtase"/>
</dbReference>
<accession>A0A6A4HMX8</accession>
<dbReference type="AlphaFoldDB" id="A0A6A4HMX8"/>
<name>A0A6A4HMX8_9AGAR</name>
<sequence>MYTHAAASDYDDWEKAGNPGWGSSDLIPLARKVVSYQAASGDPEVHGFTGPSRSLMEDMTQTLEENFWKLQLNMTKTDRQAQLWMLMISILLICMHLGTSISMAIQENVQTRNNRAVGIEHTAHSNFNVAKTKIPAQVVYASHLVVLLSGAFGSPVILEWCILGQLLVVIC</sequence>
<dbReference type="GO" id="GO:0016491">
    <property type="term" value="F:oxidoreductase activity"/>
    <property type="evidence" value="ECO:0007669"/>
    <property type="project" value="TreeGrafter"/>
</dbReference>
<dbReference type="PANTHER" id="PTHR11552">
    <property type="entry name" value="GLUCOSE-METHANOL-CHOLINE GMC OXIDOREDUCTASE"/>
    <property type="match status" value="1"/>
</dbReference>
<organism evidence="2 3">
    <name type="scientific">Gymnopus androsaceus JB14</name>
    <dbReference type="NCBI Taxonomy" id="1447944"/>
    <lineage>
        <taxon>Eukaryota</taxon>
        <taxon>Fungi</taxon>
        <taxon>Dikarya</taxon>
        <taxon>Basidiomycota</taxon>
        <taxon>Agaricomycotina</taxon>
        <taxon>Agaricomycetes</taxon>
        <taxon>Agaricomycetidae</taxon>
        <taxon>Agaricales</taxon>
        <taxon>Marasmiineae</taxon>
        <taxon>Omphalotaceae</taxon>
        <taxon>Gymnopus</taxon>
    </lineage>
</organism>
<dbReference type="Proteomes" id="UP000799118">
    <property type="component" value="Unassembled WGS sequence"/>
</dbReference>
<dbReference type="EMBL" id="ML769486">
    <property type="protein sequence ID" value="KAE9398185.1"/>
    <property type="molecule type" value="Genomic_DNA"/>
</dbReference>